<keyword evidence="2 8" id="KW-0808">Transferase</keyword>
<dbReference type="GO" id="GO:0005737">
    <property type="term" value="C:cytoplasm"/>
    <property type="evidence" value="ECO:0007669"/>
    <property type="project" value="TreeGrafter"/>
</dbReference>
<accession>A0A8X6QQQ2</accession>
<dbReference type="SUPFAM" id="SSF56104">
    <property type="entry name" value="SAICAR synthase-like"/>
    <property type="match status" value="1"/>
</dbReference>
<evidence type="ECO:0000313" key="9">
    <source>
        <dbReference type="EMBL" id="GFU26991.1"/>
    </source>
</evidence>
<evidence type="ECO:0000256" key="4">
    <source>
        <dbReference type="ARBA" id="ARBA00022777"/>
    </source>
</evidence>
<dbReference type="GO" id="GO:0005634">
    <property type="term" value="C:nucleus"/>
    <property type="evidence" value="ECO:0007669"/>
    <property type="project" value="TreeGrafter"/>
</dbReference>
<dbReference type="GO" id="GO:0051765">
    <property type="term" value="F:inositol tetrakisphosphate kinase activity"/>
    <property type="evidence" value="ECO:0007669"/>
    <property type="project" value="TreeGrafter"/>
</dbReference>
<dbReference type="GO" id="GO:0032958">
    <property type="term" value="P:inositol phosphate biosynthetic process"/>
    <property type="evidence" value="ECO:0007669"/>
    <property type="project" value="InterPro"/>
</dbReference>
<organism evidence="9 10">
    <name type="scientific">Nephila pilipes</name>
    <name type="common">Giant wood spider</name>
    <name type="synonym">Nephila maculata</name>
    <dbReference type="NCBI Taxonomy" id="299642"/>
    <lineage>
        <taxon>Eukaryota</taxon>
        <taxon>Metazoa</taxon>
        <taxon>Ecdysozoa</taxon>
        <taxon>Arthropoda</taxon>
        <taxon>Chelicerata</taxon>
        <taxon>Arachnida</taxon>
        <taxon>Araneae</taxon>
        <taxon>Araneomorphae</taxon>
        <taxon>Entelegynae</taxon>
        <taxon>Araneoidea</taxon>
        <taxon>Nephilidae</taxon>
        <taxon>Nephila</taxon>
    </lineage>
</organism>
<reference evidence="9" key="1">
    <citation type="submission" date="2020-08" db="EMBL/GenBank/DDBJ databases">
        <title>Multicomponent nature underlies the extraordinary mechanical properties of spider dragline silk.</title>
        <authorList>
            <person name="Kono N."/>
            <person name="Nakamura H."/>
            <person name="Mori M."/>
            <person name="Yoshida Y."/>
            <person name="Ohtoshi R."/>
            <person name="Malay A.D."/>
            <person name="Moran D.A.P."/>
            <person name="Tomita M."/>
            <person name="Numata K."/>
            <person name="Arakawa K."/>
        </authorList>
    </citation>
    <scope>NUCLEOTIDE SEQUENCE</scope>
</reference>
<keyword evidence="10" id="KW-1185">Reference proteome</keyword>
<dbReference type="InterPro" id="IPR005522">
    <property type="entry name" value="IPK"/>
</dbReference>
<dbReference type="PANTHER" id="PTHR12400:SF51">
    <property type="entry name" value="INOSITOL POLYPHOSPHATE MULTIKINASE"/>
    <property type="match status" value="1"/>
</dbReference>
<dbReference type="OrthoDB" id="5958943at2759"/>
<keyword evidence="5" id="KW-0067">ATP-binding</keyword>
<dbReference type="PANTHER" id="PTHR12400">
    <property type="entry name" value="INOSITOL POLYPHOSPHATE KINASE"/>
    <property type="match status" value="1"/>
</dbReference>
<dbReference type="InterPro" id="IPR038286">
    <property type="entry name" value="IPK_sf"/>
</dbReference>
<keyword evidence="4 8" id="KW-0418">Kinase</keyword>
<evidence type="ECO:0000256" key="3">
    <source>
        <dbReference type="ARBA" id="ARBA00022741"/>
    </source>
</evidence>
<gene>
    <name evidence="9" type="primary">NCL1_40612</name>
    <name evidence="9" type="ORF">NPIL_115691</name>
</gene>
<dbReference type="GO" id="GO:0005524">
    <property type="term" value="F:ATP binding"/>
    <property type="evidence" value="ECO:0007669"/>
    <property type="project" value="UniProtKB-KW"/>
</dbReference>
<comment type="caution">
    <text evidence="9">The sequence shown here is derived from an EMBL/GenBank/DDBJ whole genome shotgun (WGS) entry which is preliminary data.</text>
</comment>
<comment type="similarity">
    <text evidence="1 8">Belongs to the inositol phosphokinase (IPK) family.</text>
</comment>
<dbReference type="Proteomes" id="UP000887013">
    <property type="component" value="Unassembled WGS sequence"/>
</dbReference>
<comment type="catalytic activity">
    <reaction evidence="6">
        <text>1D-myo-inositol 1,4,5-trisphosphate + 2 ATP = 1D-myo-inositol 1,3,4,5,6-pentakisphosphate + 2 ADP + 2 H(+)</text>
        <dbReference type="Rhea" id="RHEA:32359"/>
        <dbReference type="ChEBI" id="CHEBI:15378"/>
        <dbReference type="ChEBI" id="CHEBI:30616"/>
        <dbReference type="ChEBI" id="CHEBI:57733"/>
        <dbReference type="ChEBI" id="CHEBI:203600"/>
        <dbReference type="ChEBI" id="CHEBI:456216"/>
        <dbReference type="EC" id="2.7.1.151"/>
    </reaction>
</comment>
<evidence type="ECO:0000256" key="2">
    <source>
        <dbReference type="ARBA" id="ARBA00022679"/>
    </source>
</evidence>
<keyword evidence="3" id="KW-0547">Nucleotide-binding</keyword>
<evidence type="ECO:0000256" key="5">
    <source>
        <dbReference type="ARBA" id="ARBA00022840"/>
    </source>
</evidence>
<evidence type="ECO:0000313" key="10">
    <source>
        <dbReference type="Proteomes" id="UP000887013"/>
    </source>
</evidence>
<evidence type="ECO:0000256" key="8">
    <source>
        <dbReference type="RuleBase" id="RU363090"/>
    </source>
</evidence>
<proteinExistence type="inferred from homology"/>
<dbReference type="Gene3D" id="3.30.470.160">
    <property type="entry name" value="Inositol polyphosphate kinase"/>
    <property type="match status" value="1"/>
</dbReference>
<evidence type="ECO:0000256" key="7">
    <source>
        <dbReference type="ARBA" id="ARBA00036525"/>
    </source>
</evidence>
<dbReference type="AlphaFoldDB" id="A0A8X6QQQ2"/>
<dbReference type="GO" id="GO:0008440">
    <property type="term" value="F:inositol-1,4,5-trisphosphate 3-kinase activity"/>
    <property type="evidence" value="ECO:0007669"/>
    <property type="project" value="TreeGrafter"/>
</dbReference>
<comment type="catalytic activity">
    <reaction evidence="7">
        <text>1D-myo-inositol 1,3,4,6-tetrakisphosphate + ATP = 1D-myo-inositol 1,3,4,5,6-pentakisphosphate + ADP + H(+)</text>
        <dbReference type="Rhea" id="RHEA:12717"/>
        <dbReference type="ChEBI" id="CHEBI:15378"/>
        <dbReference type="ChEBI" id="CHEBI:30616"/>
        <dbReference type="ChEBI" id="CHEBI:57660"/>
        <dbReference type="ChEBI" id="CHEBI:57733"/>
        <dbReference type="ChEBI" id="CHEBI:456216"/>
        <dbReference type="EC" id="2.7.1.140"/>
    </reaction>
</comment>
<dbReference type="EC" id="2.7.-.-" evidence="8"/>
<evidence type="ECO:0000256" key="1">
    <source>
        <dbReference type="ARBA" id="ARBA00007374"/>
    </source>
</evidence>
<evidence type="ECO:0000256" key="6">
    <source>
        <dbReference type="ARBA" id="ARBA00036164"/>
    </source>
</evidence>
<protein>
    <recommendedName>
        <fullName evidence="8">Kinase</fullName>
        <ecNumber evidence="8">2.7.-.-</ecNumber>
    </recommendedName>
</protein>
<dbReference type="Pfam" id="PF03770">
    <property type="entry name" value="IPK"/>
    <property type="match status" value="1"/>
</dbReference>
<name>A0A8X6QQQ2_NEPPI</name>
<sequence>MFLVKSSIMEINFQGPNKQQNFPDDIEIFPNQVAGHRHGQGRLGLGILKNKSGHVLKPLFEDAGRGVKEISFYENVFHHNHSDPIIEELRSFLPVYHGIQDIYIRSKNIKYLCLEDVSETFQNPSILDVKIGPITYEKEASASKIKEQKSKYLYGEVCGFRILGMKVYDEEKQLHVSQEKPFFRQLSPDTMASALDLFLTKDKFINSLILCGFIHKLLKLDNWFSRQRKFIFVGSSLLFIYEGTSSFWKTWIYDKGLHCSNSIKNSVVEHNIPDIHRNLVNTDMCVFCGLDKNICTEVLNCNLFRVNMIDFAHSSPSEEKDMNYIIGLNKLIDYLKGLLKVHLQNS</sequence>
<dbReference type="EMBL" id="BMAW01128680">
    <property type="protein sequence ID" value="GFU26991.1"/>
    <property type="molecule type" value="Genomic_DNA"/>
</dbReference>